<dbReference type="GO" id="GO:0003924">
    <property type="term" value="F:GTPase activity"/>
    <property type="evidence" value="ECO:0007669"/>
    <property type="project" value="InterPro"/>
</dbReference>
<reference evidence="3" key="1">
    <citation type="journal article" date="2020" name="J. Eukaryot. Microbiol.">
        <title>De novo Sequencing, Assembly and Annotation of the Transcriptome for the Free-Living Testate Amoeba Arcella intermedia.</title>
        <authorList>
            <person name="Ribeiro G.M."/>
            <person name="Porfirio-Sousa A.L."/>
            <person name="Maurer-Alcala X.X."/>
            <person name="Katz L.A."/>
            <person name="Lahr D.J.G."/>
        </authorList>
    </citation>
    <scope>NUCLEOTIDE SEQUENCE</scope>
</reference>
<dbReference type="SMART" id="SM00175">
    <property type="entry name" value="RAB"/>
    <property type="match status" value="1"/>
</dbReference>
<keyword evidence="2" id="KW-0342">GTP-binding</keyword>
<dbReference type="InterPro" id="IPR027417">
    <property type="entry name" value="P-loop_NTPase"/>
</dbReference>
<dbReference type="EMBL" id="GIBP01008972">
    <property type="protein sequence ID" value="NDV37941.1"/>
    <property type="molecule type" value="Transcribed_RNA"/>
</dbReference>
<name>A0A6B2LMG4_9EUKA</name>
<dbReference type="PANTHER" id="PTHR24073">
    <property type="entry name" value="DRAB5-RELATED"/>
    <property type="match status" value="1"/>
</dbReference>
<accession>A0A6B2LMG4</accession>
<dbReference type="AlphaFoldDB" id="A0A6B2LMG4"/>
<dbReference type="GO" id="GO:0005525">
    <property type="term" value="F:GTP binding"/>
    <property type="evidence" value="ECO:0007669"/>
    <property type="project" value="UniProtKB-KW"/>
</dbReference>
<evidence type="ECO:0000313" key="3">
    <source>
        <dbReference type="EMBL" id="NDV37941.1"/>
    </source>
</evidence>
<evidence type="ECO:0000256" key="2">
    <source>
        <dbReference type="ARBA" id="ARBA00023134"/>
    </source>
</evidence>
<dbReference type="Pfam" id="PF00071">
    <property type="entry name" value="Ras"/>
    <property type="match status" value="1"/>
</dbReference>
<evidence type="ECO:0000256" key="1">
    <source>
        <dbReference type="ARBA" id="ARBA00022741"/>
    </source>
</evidence>
<protein>
    <submittedName>
        <fullName evidence="3">Uncharacterized protein</fullName>
    </submittedName>
</protein>
<organism evidence="3">
    <name type="scientific">Arcella intermedia</name>
    <dbReference type="NCBI Taxonomy" id="1963864"/>
    <lineage>
        <taxon>Eukaryota</taxon>
        <taxon>Amoebozoa</taxon>
        <taxon>Tubulinea</taxon>
        <taxon>Elardia</taxon>
        <taxon>Arcellinida</taxon>
        <taxon>Sphaerothecina</taxon>
        <taxon>Arcellidae</taxon>
        <taxon>Arcella</taxon>
    </lineage>
</organism>
<proteinExistence type="predicted"/>
<dbReference type="InterPro" id="IPR001806">
    <property type="entry name" value="Small_GTPase"/>
</dbReference>
<dbReference type="SUPFAM" id="SSF52540">
    <property type="entry name" value="P-loop containing nucleoside triphosphate hydrolases"/>
    <property type="match status" value="1"/>
</dbReference>
<keyword evidence="1" id="KW-0547">Nucleotide-binding</keyword>
<sequence>MNIQFCDIAGQERFGSMTKIYYKGATVGLIVFDVNQPKTFSSIDKWAHDIRTKWSDPFPILLVGLRCLQQDPSESTSPEEPPSPTQVQEKVTALCLHDYFEVQDDGTGINKLLDGIVAMCLRMGE</sequence>
<dbReference type="Gene3D" id="3.40.50.300">
    <property type="entry name" value="P-loop containing nucleotide triphosphate hydrolases"/>
    <property type="match status" value="1"/>
</dbReference>
<dbReference type="PROSITE" id="PS51419">
    <property type="entry name" value="RAB"/>
    <property type="match status" value="1"/>
</dbReference>